<name>A0A1I0CU95_9FIRM</name>
<dbReference type="Proteomes" id="UP000243819">
    <property type="component" value="Unassembled WGS sequence"/>
</dbReference>
<organism evidence="2 3">
    <name type="scientific">Anaerobranca gottschalkii DSM 13577</name>
    <dbReference type="NCBI Taxonomy" id="1120990"/>
    <lineage>
        <taxon>Bacteria</taxon>
        <taxon>Bacillati</taxon>
        <taxon>Bacillota</taxon>
        <taxon>Clostridia</taxon>
        <taxon>Eubacteriales</taxon>
        <taxon>Proteinivoracaceae</taxon>
        <taxon>Anaerobranca</taxon>
    </lineage>
</organism>
<proteinExistence type="predicted"/>
<dbReference type="RefSeq" id="WP_091351606.1">
    <property type="nucleotide sequence ID" value="NZ_FOIF01000093.1"/>
</dbReference>
<evidence type="ECO:0000313" key="3">
    <source>
        <dbReference type="Proteomes" id="UP000243819"/>
    </source>
</evidence>
<dbReference type="CDD" id="cd00118">
    <property type="entry name" value="LysM"/>
    <property type="match status" value="1"/>
</dbReference>
<dbReference type="EMBL" id="FOIF01000093">
    <property type="protein sequence ID" value="SET23109.1"/>
    <property type="molecule type" value="Genomic_DNA"/>
</dbReference>
<dbReference type="SUPFAM" id="SSF54106">
    <property type="entry name" value="LysM domain"/>
    <property type="match status" value="1"/>
</dbReference>
<dbReference type="InterPro" id="IPR018392">
    <property type="entry name" value="LysM"/>
</dbReference>
<protein>
    <submittedName>
        <fullName evidence="2">LysM domain-containing protein</fullName>
    </submittedName>
</protein>
<gene>
    <name evidence="2" type="ORF">SAMN03080614_10936</name>
</gene>
<accession>A0A1I0CU95</accession>
<dbReference type="SMART" id="SM00257">
    <property type="entry name" value="LysM"/>
    <property type="match status" value="1"/>
</dbReference>
<reference evidence="3" key="1">
    <citation type="submission" date="2016-10" db="EMBL/GenBank/DDBJ databases">
        <authorList>
            <person name="Varghese N."/>
            <person name="Submissions S."/>
        </authorList>
    </citation>
    <scope>NUCLEOTIDE SEQUENCE [LARGE SCALE GENOMIC DNA]</scope>
    <source>
        <strain evidence="3">DSM 13577</strain>
    </source>
</reference>
<dbReference type="Pfam" id="PF01476">
    <property type="entry name" value="LysM"/>
    <property type="match status" value="1"/>
</dbReference>
<evidence type="ECO:0000313" key="2">
    <source>
        <dbReference type="EMBL" id="SET23109.1"/>
    </source>
</evidence>
<dbReference type="OrthoDB" id="1716479at2"/>
<keyword evidence="3" id="KW-1185">Reference proteome</keyword>
<dbReference type="PROSITE" id="PS51782">
    <property type="entry name" value="LYSM"/>
    <property type="match status" value="1"/>
</dbReference>
<sequence>MKKLIISIIVLSILIVSIGIASSLENKGTISSNYSKTTIQYFNITVTEGDTLWSISEKYRGDIEQENFINMIKQINNLHHNVIRVGQNLKIPEL</sequence>
<dbReference type="STRING" id="1120990.SAMN03080614_10936"/>
<dbReference type="Gene3D" id="3.10.350.10">
    <property type="entry name" value="LysM domain"/>
    <property type="match status" value="1"/>
</dbReference>
<dbReference type="AlphaFoldDB" id="A0A1I0CU95"/>
<dbReference type="InterPro" id="IPR036779">
    <property type="entry name" value="LysM_dom_sf"/>
</dbReference>
<feature type="domain" description="LysM" evidence="1">
    <location>
        <begin position="42"/>
        <end position="91"/>
    </location>
</feature>
<evidence type="ECO:0000259" key="1">
    <source>
        <dbReference type="PROSITE" id="PS51782"/>
    </source>
</evidence>